<comment type="caution">
    <text evidence="1">The sequence shown here is derived from an EMBL/GenBank/DDBJ whole genome shotgun (WGS) entry which is preliminary data.</text>
</comment>
<dbReference type="Gene3D" id="3.30.1360.120">
    <property type="entry name" value="Probable tRNA modification gtpase trme, domain 1"/>
    <property type="match status" value="1"/>
</dbReference>
<accession>K2JM39</accession>
<gene>
    <name evidence="1" type="ORF">P24_08599</name>
</gene>
<dbReference type="STRING" id="1207063.P24_08599"/>
<dbReference type="PATRIC" id="fig|1207063.3.peg.1738"/>
<dbReference type="eggNOG" id="COG4583">
    <property type="taxonomic scope" value="Bacteria"/>
</dbReference>
<dbReference type="RefSeq" id="WP_008944327.1">
    <property type="nucleotide sequence ID" value="NZ_AMRL01000008.1"/>
</dbReference>
<name>K2JM39_9PROT</name>
<dbReference type="SUPFAM" id="SSF103025">
    <property type="entry name" value="Folate-binding domain"/>
    <property type="match status" value="1"/>
</dbReference>
<evidence type="ECO:0000313" key="1">
    <source>
        <dbReference type="EMBL" id="EKE76393.1"/>
    </source>
</evidence>
<dbReference type="Gene3D" id="3.30.70.1520">
    <property type="entry name" value="Heterotetrameric sarcosine oxidase"/>
    <property type="match status" value="1"/>
</dbReference>
<proteinExistence type="predicted"/>
<dbReference type="InterPro" id="IPR027266">
    <property type="entry name" value="TrmE/GcvT-like"/>
</dbReference>
<evidence type="ECO:0000313" key="2">
    <source>
        <dbReference type="Proteomes" id="UP000006746"/>
    </source>
</evidence>
<dbReference type="Pfam" id="PF04268">
    <property type="entry name" value="SoxG"/>
    <property type="match status" value="1"/>
</dbReference>
<protein>
    <submittedName>
        <fullName evidence="1">Sarcosine oxidase subunit gamma</fullName>
    </submittedName>
</protein>
<keyword evidence="2" id="KW-1185">Reference proteome</keyword>
<dbReference type="Proteomes" id="UP000006746">
    <property type="component" value="Unassembled WGS sequence"/>
</dbReference>
<dbReference type="AlphaFoldDB" id="K2JM39"/>
<dbReference type="InterPro" id="IPR007375">
    <property type="entry name" value="SoxG"/>
</dbReference>
<sequence length="177" mass="18595">MADTMTDTPVRIAPLPAGGKLILRADAADKKIAAAAKKALGVALPTEPLTSTASDKATVCWLGPDEWLLLCTEEERAALQAALETGLAGQHAAIVDVSDVYLGFDVAGEKAAELLAKGCSLDLHPTAFAQGHVARTTLAKADITLLRSAEGFRLYVLRSFADYAGLWLEDAAREYGG</sequence>
<reference evidence="1 2" key="1">
    <citation type="journal article" date="2012" name="J. Bacteriol.">
        <title>Genome Sequence of Oceanibaculum indicum Type Strain P24.</title>
        <authorList>
            <person name="Lai Q."/>
            <person name="Shao Z."/>
        </authorList>
    </citation>
    <scope>NUCLEOTIDE SEQUENCE [LARGE SCALE GENOMIC DNA]</scope>
    <source>
        <strain evidence="1 2">P24</strain>
    </source>
</reference>
<dbReference type="EMBL" id="AMRL01000008">
    <property type="protein sequence ID" value="EKE76393.1"/>
    <property type="molecule type" value="Genomic_DNA"/>
</dbReference>
<organism evidence="1 2">
    <name type="scientific">Oceanibaculum indicum P24</name>
    <dbReference type="NCBI Taxonomy" id="1207063"/>
    <lineage>
        <taxon>Bacteria</taxon>
        <taxon>Pseudomonadati</taxon>
        <taxon>Pseudomonadota</taxon>
        <taxon>Alphaproteobacteria</taxon>
        <taxon>Rhodospirillales</taxon>
        <taxon>Oceanibaculaceae</taxon>
        <taxon>Oceanibaculum</taxon>
    </lineage>
</organism>